<evidence type="ECO:0000256" key="3">
    <source>
        <dbReference type="ARBA" id="ARBA00022676"/>
    </source>
</evidence>
<dbReference type="GO" id="GO:0016020">
    <property type="term" value="C:membrane"/>
    <property type="evidence" value="ECO:0007669"/>
    <property type="project" value="InterPro"/>
</dbReference>
<evidence type="ECO:0000256" key="4">
    <source>
        <dbReference type="ARBA" id="ARBA00022679"/>
    </source>
</evidence>
<dbReference type="Pfam" id="PF13041">
    <property type="entry name" value="PPR_2"/>
    <property type="match status" value="1"/>
</dbReference>
<gene>
    <name evidence="11" type="ORF">RHGRI_005515</name>
</gene>
<dbReference type="GO" id="GO:0030244">
    <property type="term" value="P:cellulose biosynthetic process"/>
    <property type="evidence" value="ECO:0007669"/>
    <property type="project" value="InterPro"/>
</dbReference>
<evidence type="ECO:0000313" key="11">
    <source>
        <dbReference type="EMBL" id="KAG5562813.1"/>
    </source>
</evidence>
<evidence type="ECO:0008006" key="13">
    <source>
        <dbReference type="Google" id="ProtNLM"/>
    </source>
</evidence>
<dbReference type="PANTHER" id="PTHR47939">
    <property type="entry name" value="MEMBRANE-ASSOCIATED SALT-INDUCIBLE PROTEIN-LIKE"/>
    <property type="match status" value="1"/>
</dbReference>
<dbReference type="PANTHER" id="PTHR47939:SF5">
    <property type="entry name" value="PENTACOTRIPEPTIDE-REPEAT REGION OF PRORP DOMAIN-CONTAINING PROTEIN"/>
    <property type="match status" value="1"/>
</dbReference>
<dbReference type="InterPro" id="IPR002885">
    <property type="entry name" value="PPR_rpt"/>
</dbReference>
<protein>
    <recommendedName>
        <fullName evidence="13">Pentatricopeptide repeat-containing protein</fullName>
    </recommendedName>
</protein>
<reference evidence="11" key="1">
    <citation type="submission" date="2020-08" db="EMBL/GenBank/DDBJ databases">
        <title>Plant Genome Project.</title>
        <authorList>
            <person name="Zhang R.-G."/>
        </authorList>
    </citation>
    <scope>NUCLEOTIDE SEQUENCE</scope>
    <source>
        <strain evidence="11">WSP0</strain>
        <tissue evidence="11">Leaf</tissue>
    </source>
</reference>
<dbReference type="GO" id="GO:0016760">
    <property type="term" value="F:cellulose synthase (UDP-forming) activity"/>
    <property type="evidence" value="ECO:0007669"/>
    <property type="project" value="InterPro"/>
</dbReference>
<dbReference type="InterPro" id="IPR011990">
    <property type="entry name" value="TPR-like_helical_dom_sf"/>
</dbReference>
<evidence type="ECO:0000256" key="5">
    <source>
        <dbReference type="ARBA" id="ARBA00022692"/>
    </source>
</evidence>
<comment type="similarity">
    <text evidence="2">Belongs to the PPR family. P subfamily.</text>
</comment>
<dbReference type="NCBIfam" id="TIGR00756">
    <property type="entry name" value="PPR"/>
    <property type="match status" value="4"/>
</dbReference>
<dbReference type="PROSITE" id="PS51375">
    <property type="entry name" value="PPR"/>
    <property type="match status" value="5"/>
</dbReference>
<feature type="repeat" description="PPR" evidence="10">
    <location>
        <begin position="302"/>
        <end position="332"/>
    </location>
</feature>
<evidence type="ECO:0000256" key="6">
    <source>
        <dbReference type="ARBA" id="ARBA00022737"/>
    </source>
</evidence>
<sequence>MSTLLGILLEKGNSKPQVRIQLEQCGVIPSSDLVVEILSRVRNDWESAFTFFMWVTKQPNYAPSLREYHSMISILAKARKFDTAWALINEMRGENGKGKSLVTPTTLSILIRRYCAIHEVGKAINTFYAHKLFKFEVGMEEFHDFLFALCRYKNVRDAEHLLFCNESVFPLNTKSFNIILNGWCNIVCNPREVKRIWREMSERGVSRDVISYSSMISCSSKFGKLNEVLKLFNQMKEFGVCPDRKVYNAVIHALAKGKLVKDARNLLKTMEDEGIGLNAILRSGDEVFELLEKMNKVDCCPNNDTYTMLIRKFCRWRQLDNVFKLWGEMSKNGGPDRSSYVALIHGLFLNGKLEESHKYYQETKEKRFLPEPKLEEMLQSWVSGSGKEMTSDNPKLEVLDENMGSLGALAQPVTKAWLKFEHELLVWSCGLELWCLDYFLGLDFAAYPKLFIFIQQFTGIFTETYSHRNSDNNVLSPVYMGTGCCFNRQALYGYDPVLTDEDLKPNIIVKSCCGSRKGRDGNKELSQLAPIDVFVSMVDPLKEPSIVTANFRGYEEFKVRNNALVANAQKIPKEGWTMQDGTAEPGNNPRDHPPMIQFLLPFIGGIVGGLDTDGNELPRLVYVSREKFPGFQHHKKAGAMNALVCDPNGYFFLFLYRFEYG</sequence>
<keyword evidence="7" id="KW-1133">Transmembrane helix</keyword>
<dbReference type="Proteomes" id="UP000823749">
    <property type="component" value="Chromosome 2"/>
</dbReference>
<evidence type="ECO:0000256" key="2">
    <source>
        <dbReference type="ARBA" id="ARBA00007626"/>
    </source>
</evidence>
<dbReference type="EMBL" id="JACTNZ010000002">
    <property type="protein sequence ID" value="KAG5562813.1"/>
    <property type="molecule type" value="Genomic_DNA"/>
</dbReference>
<comment type="caution">
    <text evidence="11">The sequence shown here is derived from an EMBL/GenBank/DDBJ whole genome shotgun (WGS) entry which is preliminary data.</text>
</comment>
<feature type="repeat" description="PPR" evidence="10">
    <location>
        <begin position="243"/>
        <end position="277"/>
    </location>
</feature>
<feature type="repeat" description="PPR" evidence="10">
    <location>
        <begin position="336"/>
        <end position="370"/>
    </location>
</feature>
<keyword evidence="8" id="KW-0472">Membrane</keyword>
<dbReference type="AlphaFoldDB" id="A0AAV6LCL8"/>
<keyword evidence="6" id="KW-0677">Repeat</keyword>
<dbReference type="Pfam" id="PF03552">
    <property type="entry name" value="Cellulose_synt"/>
    <property type="match status" value="2"/>
</dbReference>
<dbReference type="InterPro" id="IPR050667">
    <property type="entry name" value="PPR-containing_protein"/>
</dbReference>
<organism evidence="11 12">
    <name type="scientific">Rhododendron griersonianum</name>
    <dbReference type="NCBI Taxonomy" id="479676"/>
    <lineage>
        <taxon>Eukaryota</taxon>
        <taxon>Viridiplantae</taxon>
        <taxon>Streptophyta</taxon>
        <taxon>Embryophyta</taxon>
        <taxon>Tracheophyta</taxon>
        <taxon>Spermatophyta</taxon>
        <taxon>Magnoliopsida</taxon>
        <taxon>eudicotyledons</taxon>
        <taxon>Gunneridae</taxon>
        <taxon>Pentapetalae</taxon>
        <taxon>asterids</taxon>
        <taxon>Ericales</taxon>
        <taxon>Ericaceae</taxon>
        <taxon>Ericoideae</taxon>
        <taxon>Rhodoreae</taxon>
        <taxon>Rhododendron</taxon>
    </lineage>
</organism>
<feature type="binding site" evidence="9">
    <location>
        <position position="635"/>
    </location>
    <ligand>
        <name>UDP-alpha-D-glucose</name>
        <dbReference type="ChEBI" id="CHEBI:58885"/>
    </ligand>
</feature>
<accession>A0AAV6LCL8</accession>
<keyword evidence="12" id="KW-1185">Reference proteome</keyword>
<feature type="repeat" description="PPR" evidence="10">
    <location>
        <begin position="208"/>
        <end position="242"/>
    </location>
</feature>
<evidence type="ECO:0000313" key="12">
    <source>
        <dbReference type="Proteomes" id="UP000823749"/>
    </source>
</evidence>
<evidence type="ECO:0000256" key="8">
    <source>
        <dbReference type="ARBA" id="ARBA00023136"/>
    </source>
</evidence>
<proteinExistence type="inferred from homology"/>
<feature type="repeat" description="PPR" evidence="10">
    <location>
        <begin position="172"/>
        <end position="207"/>
    </location>
</feature>
<evidence type="ECO:0000256" key="10">
    <source>
        <dbReference type="PROSITE-ProRule" id="PRU00708"/>
    </source>
</evidence>
<comment type="subcellular location">
    <subcellularLocation>
        <location evidence="1">Endomembrane system</location>
    </subcellularLocation>
</comment>
<dbReference type="Pfam" id="PF01535">
    <property type="entry name" value="PPR"/>
    <property type="match status" value="3"/>
</dbReference>
<dbReference type="Gene3D" id="1.25.40.10">
    <property type="entry name" value="Tetratricopeptide repeat domain"/>
    <property type="match status" value="3"/>
</dbReference>
<keyword evidence="5" id="KW-0812">Transmembrane</keyword>
<evidence type="ECO:0000256" key="9">
    <source>
        <dbReference type="PIRSR" id="PIRSR605150-2"/>
    </source>
</evidence>
<evidence type="ECO:0000256" key="1">
    <source>
        <dbReference type="ARBA" id="ARBA00004308"/>
    </source>
</evidence>
<dbReference type="InterPro" id="IPR005150">
    <property type="entry name" value="Cellulose_synth"/>
</dbReference>
<keyword evidence="4" id="KW-0808">Transferase</keyword>
<dbReference type="GO" id="GO:0012505">
    <property type="term" value="C:endomembrane system"/>
    <property type="evidence" value="ECO:0007669"/>
    <property type="project" value="UniProtKB-SubCell"/>
</dbReference>
<name>A0AAV6LCL8_9ERIC</name>
<keyword evidence="3" id="KW-0328">Glycosyltransferase</keyword>
<evidence type="ECO:0000256" key="7">
    <source>
        <dbReference type="ARBA" id="ARBA00022989"/>
    </source>
</evidence>